<evidence type="ECO:0000313" key="2">
    <source>
        <dbReference type="Proteomes" id="UP000595437"/>
    </source>
</evidence>
<gene>
    <name evidence="1" type="ORF">FKW44_011839</name>
</gene>
<proteinExistence type="predicted"/>
<dbReference type="Proteomes" id="UP000595437">
    <property type="component" value="Chromosome 7"/>
</dbReference>
<evidence type="ECO:0000313" key="1">
    <source>
        <dbReference type="EMBL" id="QQP50725.1"/>
    </source>
</evidence>
<feature type="non-terminal residue" evidence="1">
    <location>
        <position position="109"/>
    </location>
</feature>
<organism evidence="1 2">
    <name type="scientific">Caligus rogercresseyi</name>
    <name type="common">Sea louse</name>
    <dbReference type="NCBI Taxonomy" id="217165"/>
    <lineage>
        <taxon>Eukaryota</taxon>
        <taxon>Metazoa</taxon>
        <taxon>Ecdysozoa</taxon>
        <taxon>Arthropoda</taxon>
        <taxon>Crustacea</taxon>
        <taxon>Multicrustacea</taxon>
        <taxon>Hexanauplia</taxon>
        <taxon>Copepoda</taxon>
        <taxon>Siphonostomatoida</taxon>
        <taxon>Caligidae</taxon>
        <taxon>Caligus</taxon>
    </lineage>
</organism>
<reference evidence="2" key="1">
    <citation type="submission" date="2021-01" db="EMBL/GenBank/DDBJ databases">
        <title>Caligus Genome Assembly.</title>
        <authorList>
            <person name="Gallardo-Escarate C."/>
        </authorList>
    </citation>
    <scope>NUCLEOTIDE SEQUENCE [LARGE SCALE GENOMIC DNA]</scope>
</reference>
<dbReference type="EMBL" id="CP045896">
    <property type="protein sequence ID" value="QQP50725.1"/>
    <property type="molecule type" value="Genomic_DNA"/>
</dbReference>
<keyword evidence="2" id="KW-1185">Reference proteome</keyword>
<dbReference type="AlphaFoldDB" id="A0A7T8KAI6"/>
<sequence length="109" mass="12037">MNEQHNNRKKIAGVLFAGSTPMEIAFALNVSRPTVYDVKNALVADRDLEWKPDSDWKPMLNCKNVKTAVEAEPTKSMAAHAKDMSVSTNTIVRMIITIWVPGGNVVVVL</sequence>
<accession>A0A7T8KAI6</accession>
<protein>
    <submittedName>
        <fullName evidence="1">Uncharacterized protein</fullName>
    </submittedName>
</protein>
<name>A0A7T8KAI6_CALRO</name>